<evidence type="ECO:0000256" key="4">
    <source>
        <dbReference type="ARBA" id="ARBA00022801"/>
    </source>
</evidence>
<dbReference type="Gene3D" id="1.10.10.990">
    <property type="match status" value="1"/>
</dbReference>
<evidence type="ECO:0000313" key="11">
    <source>
        <dbReference type="EMBL" id="BBO87164.1"/>
    </source>
</evidence>
<dbReference type="InterPro" id="IPR027417">
    <property type="entry name" value="P-loop_NTPase"/>
</dbReference>
<evidence type="ECO:0000256" key="3">
    <source>
        <dbReference type="ARBA" id="ARBA00022763"/>
    </source>
</evidence>
<evidence type="ECO:0000256" key="9">
    <source>
        <dbReference type="ARBA" id="ARBA00023204"/>
    </source>
</evidence>
<organism evidence="11 12">
    <name type="scientific">Desulfosarcina ovata subsp. ovata</name>
    <dbReference type="NCBI Taxonomy" id="2752305"/>
    <lineage>
        <taxon>Bacteria</taxon>
        <taxon>Pseudomonadati</taxon>
        <taxon>Thermodesulfobacteriota</taxon>
        <taxon>Desulfobacteria</taxon>
        <taxon>Desulfobacterales</taxon>
        <taxon>Desulfosarcinaceae</taxon>
        <taxon>Desulfosarcina</taxon>
    </lineage>
</organism>
<dbReference type="Gene3D" id="3.40.50.300">
    <property type="entry name" value="P-loop containing nucleotide triphosphate hydrolases"/>
    <property type="match status" value="2"/>
</dbReference>
<name>A0A5K8A489_9BACT</name>
<dbReference type="HAMAP" id="MF_01486">
    <property type="entry name" value="RecC"/>
    <property type="match status" value="1"/>
</dbReference>
<accession>A0A5K8A489</accession>
<dbReference type="GO" id="GO:0004386">
    <property type="term" value="F:helicase activity"/>
    <property type="evidence" value="ECO:0007669"/>
    <property type="project" value="UniProtKB-KW"/>
</dbReference>
<keyword evidence="8" id="KW-0238">DNA-binding</keyword>
<dbReference type="PANTHER" id="PTHR30591">
    <property type="entry name" value="RECBCD ENZYME SUBUNIT RECC"/>
    <property type="match status" value="1"/>
</dbReference>
<keyword evidence="4" id="KW-0378">Hydrolase</keyword>
<evidence type="ECO:0000256" key="2">
    <source>
        <dbReference type="ARBA" id="ARBA00022741"/>
    </source>
</evidence>
<evidence type="ECO:0000256" key="1">
    <source>
        <dbReference type="ARBA" id="ARBA00022722"/>
    </source>
</evidence>
<dbReference type="GO" id="GO:0008854">
    <property type="term" value="F:exodeoxyribonuclease V activity"/>
    <property type="evidence" value="ECO:0007669"/>
    <property type="project" value="InterPro"/>
</dbReference>
<dbReference type="Pfam" id="PF17946">
    <property type="entry name" value="RecC_C"/>
    <property type="match status" value="1"/>
</dbReference>
<keyword evidence="6" id="KW-0269">Exonuclease</keyword>
<dbReference type="SUPFAM" id="SSF52540">
    <property type="entry name" value="P-loop containing nucleoside triphosphate hydrolases"/>
    <property type="match status" value="2"/>
</dbReference>
<keyword evidence="2" id="KW-0547">Nucleotide-binding</keyword>
<dbReference type="GO" id="GO:0006281">
    <property type="term" value="P:DNA repair"/>
    <property type="evidence" value="ECO:0007669"/>
    <property type="project" value="UniProtKB-KW"/>
</dbReference>
<feature type="domain" description="RecC C-terminal" evidence="10">
    <location>
        <begin position="846"/>
        <end position="1098"/>
    </location>
</feature>
<evidence type="ECO:0000256" key="5">
    <source>
        <dbReference type="ARBA" id="ARBA00022806"/>
    </source>
</evidence>
<dbReference type="InterPro" id="IPR011335">
    <property type="entry name" value="Restrct_endonuc-II-like"/>
</dbReference>
<dbReference type="Gene3D" id="1.10.10.160">
    <property type="match status" value="1"/>
</dbReference>
<keyword evidence="1" id="KW-0540">Nuclease</keyword>
<keyword evidence="7" id="KW-0067">ATP-binding</keyword>
<dbReference type="GO" id="GO:0009338">
    <property type="term" value="C:exodeoxyribonuclease V complex"/>
    <property type="evidence" value="ECO:0007669"/>
    <property type="project" value="InterPro"/>
</dbReference>
<evidence type="ECO:0000256" key="8">
    <source>
        <dbReference type="ARBA" id="ARBA00023125"/>
    </source>
</evidence>
<dbReference type="GO" id="GO:0005524">
    <property type="term" value="F:ATP binding"/>
    <property type="evidence" value="ECO:0007669"/>
    <property type="project" value="UniProtKB-KW"/>
</dbReference>
<dbReference type="EMBL" id="AP021879">
    <property type="protein sequence ID" value="BBO87164.1"/>
    <property type="molecule type" value="Genomic_DNA"/>
</dbReference>
<keyword evidence="9" id="KW-0234">DNA repair</keyword>
<dbReference type="AlphaFoldDB" id="A0A5K8A489"/>
<keyword evidence="5" id="KW-0347">Helicase</keyword>
<dbReference type="RefSeq" id="WP_155308648.1">
    <property type="nucleotide sequence ID" value="NZ_AP021879.1"/>
</dbReference>
<evidence type="ECO:0000256" key="7">
    <source>
        <dbReference type="ARBA" id="ARBA00022840"/>
    </source>
</evidence>
<evidence type="ECO:0000256" key="6">
    <source>
        <dbReference type="ARBA" id="ARBA00022839"/>
    </source>
</evidence>
<dbReference type="InterPro" id="IPR041500">
    <property type="entry name" value="RecC_C"/>
</dbReference>
<dbReference type="InterPro" id="IPR013986">
    <property type="entry name" value="DExx_box_DNA_helicase_dom_sf"/>
</dbReference>
<sequence>MNIGAGSGEPELTAGLSIIHSNHLEDLRQVAVRWICSHPLKPLENEIFLVQSNGMAQWLKLAMAANDGCGISAAIDFQLPARFLWSAYRTVLGEEETPYESAYDRERLTWRLLKLLPCLLEDDGFAPLKQFLADDDDLRKRYQLACYLADLYDQYQVYRADWLEDWAMGQDQWRNATGRVAPLPAGQSWQAELWRRIQADMRQPQRGTSRAELHQRFLQTLAALSTRPAGLPRRIIVFGICSMPKQALEALQALSRCCQVLMFVHNPCRHYWADIIEDRELLRIEYSRHRRKAHVPADLDPELLHQHVNPLLAAWGKQGRDYIGLLYGYDRPNAYRQNFAEIDLFQDFVAPDQAGHLLQQVQQAILDLQPLPAADQEKPSVAPDDRSISFQLAHSRQREVEILQDQLLACFKQFPDLKPRDIIVMMPDIRAYAPHIEAVFGNLPPEDERYIPFTIADQPERASLPVLAALEKLLHLPDLRITVGDIMDLLEVPALRDRFALAEADLPRLHSWIEGAGIRWGLNSDHRQSFDLPSGLEQNTWLFGLRRMLLGYAVGTSVPWRQIAPYDEIGGLEATLVGPLAAMLEQLEKYWQLLLNPATADEWCQRILDLSKDFFRPAGSRDQLTLRRLEEVLDQWLNACTDAELDGPLTLPVVRSAILSALTDASISQRFLAGMVNFGTLMPMRAIPFKVVCLLGMNDGEYPRSRLAPDFDLMAAPGHYRPGDRSRREDDRYLFLEALLSAREKLYISYIGKSVRDNSPCVPSVLVGQLRDYLESGWAAAGDPESGDRLLAQLTCQHPLQPFSRTYFQPARAPGLFTYAHEWRKIFDTAKEPQTVQSLGPPQFESRLTLEQLIRFLKKPVQSFFNQRLNVHFEDIPVTTLDQEPFVLDHLAPFGLGVKLLEAGLAADPKERSAAVEQAVQHMRLTGELPMHGFGERAAAELVRPVEQMLAHYLRLREQFPHKARTVEIDLAVDLDNCGDTSLQDWLTDLYQVDSAAAPSPSESYARWHFYPHTTLDKKGQFFRLDSLIPPWVHHLAGCAQGLHLTSYLVAPDGLVRLPPLDREPARQMIQTIIANWWSGLQDPLPVAAKTALAYLLAEPDADPEKAVRTARNAYQGNAYNFSGELGYSPYLKRVYPDFEAIWQAENNRFTVLAEALYAPMVQSYVQEH</sequence>
<dbReference type="Pfam" id="PF04257">
    <property type="entry name" value="Exonuc_V_gamma"/>
    <property type="match status" value="1"/>
</dbReference>
<dbReference type="NCBIfam" id="TIGR01450">
    <property type="entry name" value="recC"/>
    <property type="match status" value="1"/>
</dbReference>
<keyword evidence="3" id="KW-0227">DNA damage</keyword>
<dbReference type="Gene3D" id="3.40.50.10930">
    <property type="match status" value="1"/>
</dbReference>
<dbReference type="PANTHER" id="PTHR30591:SF1">
    <property type="entry name" value="RECBCD ENZYME SUBUNIT RECC"/>
    <property type="match status" value="1"/>
</dbReference>
<proteinExistence type="inferred from homology"/>
<keyword evidence="12" id="KW-1185">Reference proteome</keyword>
<gene>
    <name evidence="11" type="primary">recC</name>
    <name evidence="11" type="ORF">DSCOOX_03440</name>
</gene>
<evidence type="ECO:0000259" key="10">
    <source>
        <dbReference type="Pfam" id="PF17946"/>
    </source>
</evidence>
<dbReference type="InterPro" id="IPR006697">
    <property type="entry name" value="RecC"/>
</dbReference>
<dbReference type="Proteomes" id="UP000422108">
    <property type="component" value="Chromosome"/>
</dbReference>
<reference evidence="11 12" key="1">
    <citation type="submission" date="2019-11" db="EMBL/GenBank/DDBJ databases">
        <title>Comparative genomics of hydrocarbon-degrading Desulfosarcina strains.</title>
        <authorList>
            <person name="Watanabe M."/>
            <person name="Kojima H."/>
            <person name="Fukui M."/>
        </authorList>
    </citation>
    <scope>NUCLEOTIDE SEQUENCE [LARGE SCALE GENOMIC DNA]</scope>
    <source>
        <strain evidence="12">oXyS1</strain>
    </source>
</reference>
<protein>
    <submittedName>
        <fullName evidence="11">RecBCD enzyme subunit RecC</fullName>
    </submittedName>
</protein>
<dbReference type="GO" id="GO:0003677">
    <property type="term" value="F:DNA binding"/>
    <property type="evidence" value="ECO:0007669"/>
    <property type="project" value="UniProtKB-KW"/>
</dbReference>
<dbReference type="GO" id="GO:0006310">
    <property type="term" value="P:DNA recombination"/>
    <property type="evidence" value="ECO:0007669"/>
    <property type="project" value="TreeGrafter"/>
</dbReference>
<dbReference type="SUPFAM" id="SSF52980">
    <property type="entry name" value="Restriction endonuclease-like"/>
    <property type="match status" value="1"/>
</dbReference>
<dbReference type="PIRSF" id="PIRSF000980">
    <property type="entry name" value="RecC"/>
    <property type="match status" value="1"/>
</dbReference>
<evidence type="ECO:0000313" key="12">
    <source>
        <dbReference type="Proteomes" id="UP000422108"/>
    </source>
</evidence>